<organism evidence="1">
    <name type="scientific">Arundo donax</name>
    <name type="common">Giant reed</name>
    <name type="synonym">Donax arundinaceus</name>
    <dbReference type="NCBI Taxonomy" id="35708"/>
    <lineage>
        <taxon>Eukaryota</taxon>
        <taxon>Viridiplantae</taxon>
        <taxon>Streptophyta</taxon>
        <taxon>Embryophyta</taxon>
        <taxon>Tracheophyta</taxon>
        <taxon>Spermatophyta</taxon>
        <taxon>Magnoliopsida</taxon>
        <taxon>Liliopsida</taxon>
        <taxon>Poales</taxon>
        <taxon>Poaceae</taxon>
        <taxon>PACMAD clade</taxon>
        <taxon>Arundinoideae</taxon>
        <taxon>Arundineae</taxon>
        <taxon>Arundo</taxon>
    </lineage>
</organism>
<sequence length="29" mass="3491">MQCIESYSIKEQGSEGYPDEVTWPWLIDW</sequence>
<accession>A0A0A8Z6F9</accession>
<name>A0A0A8Z6F9_ARUDO</name>
<reference evidence="1" key="1">
    <citation type="submission" date="2014-09" db="EMBL/GenBank/DDBJ databases">
        <authorList>
            <person name="Magalhaes I.L.F."/>
            <person name="Oliveira U."/>
            <person name="Santos F.R."/>
            <person name="Vidigal T.H.D.A."/>
            <person name="Brescovit A.D."/>
            <person name="Santos A.J."/>
        </authorList>
    </citation>
    <scope>NUCLEOTIDE SEQUENCE</scope>
    <source>
        <tissue evidence="1">Shoot tissue taken approximately 20 cm above the soil surface</tissue>
    </source>
</reference>
<evidence type="ECO:0000313" key="1">
    <source>
        <dbReference type="EMBL" id="JAD32345.1"/>
    </source>
</evidence>
<reference evidence="1" key="2">
    <citation type="journal article" date="2015" name="Data Brief">
        <title>Shoot transcriptome of the giant reed, Arundo donax.</title>
        <authorList>
            <person name="Barrero R.A."/>
            <person name="Guerrero F.D."/>
            <person name="Moolhuijzen P."/>
            <person name="Goolsby J.A."/>
            <person name="Tidwell J."/>
            <person name="Bellgard S.E."/>
            <person name="Bellgard M.I."/>
        </authorList>
    </citation>
    <scope>NUCLEOTIDE SEQUENCE</scope>
    <source>
        <tissue evidence="1">Shoot tissue taken approximately 20 cm above the soil surface</tissue>
    </source>
</reference>
<dbReference type="AlphaFoldDB" id="A0A0A8Z6F9"/>
<proteinExistence type="predicted"/>
<dbReference type="EMBL" id="GBRH01265550">
    <property type="protein sequence ID" value="JAD32345.1"/>
    <property type="molecule type" value="Transcribed_RNA"/>
</dbReference>
<protein>
    <submittedName>
        <fullName evidence="1">Uncharacterized protein</fullName>
    </submittedName>
</protein>